<accession>A0ABV0X2U9</accession>
<evidence type="ECO:0000313" key="1">
    <source>
        <dbReference type="EMBL" id="MEQ2276135.1"/>
    </source>
</evidence>
<organism evidence="1 2">
    <name type="scientific">Xenotaenia resolanae</name>
    <dbReference type="NCBI Taxonomy" id="208358"/>
    <lineage>
        <taxon>Eukaryota</taxon>
        <taxon>Metazoa</taxon>
        <taxon>Chordata</taxon>
        <taxon>Craniata</taxon>
        <taxon>Vertebrata</taxon>
        <taxon>Euteleostomi</taxon>
        <taxon>Actinopterygii</taxon>
        <taxon>Neopterygii</taxon>
        <taxon>Teleostei</taxon>
        <taxon>Neoteleostei</taxon>
        <taxon>Acanthomorphata</taxon>
        <taxon>Ovalentaria</taxon>
        <taxon>Atherinomorphae</taxon>
        <taxon>Cyprinodontiformes</taxon>
        <taxon>Goodeidae</taxon>
        <taxon>Xenotaenia</taxon>
    </lineage>
</organism>
<proteinExistence type="predicted"/>
<reference evidence="1 2" key="1">
    <citation type="submission" date="2021-06" db="EMBL/GenBank/DDBJ databases">
        <authorList>
            <person name="Palmer J.M."/>
        </authorList>
    </citation>
    <scope>NUCLEOTIDE SEQUENCE [LARGE SCALE GENOMIC DNA]</scope>
    <source>
        <strain evidence="1 2">XR_2019</strain>
        <tissue evidence="1">Muscle</tissue>
    </source>
</reference>
<evidence type="ECO:0000313" key="2">
    <source>
        <dbReference type="Proteomes" id="UP001444071"/>
    </source>
</evidence>
<dbReference type="EMBL" id="JAHRIM010084624">
    <property type="protein sequence ID" value="MEQ2276135.1"/>
    <property type="molecule type" value="Genomic_DNA"/>
</dbReference>
<gene>
    <name evidence="1" type="ORF">XENORESO_014398</name>
</gene>
<protein>
    <submittedName>
        <fullName evidence="1">Uncharacterized protein</fullName>
    </submittedName>
</protein>
<dbReference type="Proteomes" id="UP001444071">
    <property type="component" value="Unassembled WGS sequence"/>
</dbReference>
<name>A0ABV0X2U9_9TELE</name>
<sequence>MLHPASSQGLLHLTVGTGECGTFRHLEIGPKDKPDLMGSTILFLVSWLISFDFPMMSQKETGAFPVNLAALIKGLQSNGIITWTFLNCSSAELCAGCFGVTLS</sequence>
<keyword evidence="2" id="KW-1185">Reference proteome</keyword>
<comment type="caution">
    <text evidence="1">The sequence shown here is derived from an EMBL/GenBank/DDBJ whole genome shotgun (WGS) entry which is preliminary data.</text>
</comment>